<reference evidence="3" key="1">
    <citation type="journal article" date="2019" name="Int. J. Syst. Evol. Microbiol.">
        <title>The Global Catalogue of Microorganisms (GCM) 10K type strain sequencing project: providing services to taxonomists for standard genome sequencing and annotation.</title>
        <authorList>
            <consortium name="The Broad Institute Genomics Platform"/>
            <consortium name="The Broad Institute Genome Sequencing Center for Infectious Disease"/>
            <person name="Wu L."/>
            <person name="Ma J."/>
        </authorList>
    </citation>
    <scope>NUCLEOTIDE SEQUENCE [LARGE SCALE GENOMIC DNA]</scope>
    <source>
        <strain evidence="3">CGMCC 4.7241</strain>
    </source>
</reference>
<organism evidence="2 3">
    <name type="scientific">Tenggerimyces flavus</name>
    <dbReference type="NCBI Taxonomy" id="1708749"/>
    <lineage>
        <taxon>Bacteria</taxon>
        <taxon>Bacillati</taxon>
        <taxon>Actinomycetota</taxon>
        <taxon>Actinomycetes</taxon>
        <taxon>Propionibacteriales</taxon>
        <taxon>Nocardioidaceae</taxon>
        <taxon>Tenggerimyces</taxon>
    </lineage>
</organism>
<proteinExistence type="predicted"/>
<protein>
    <submittedName>
        <fullName evidence="2">GyrI-like domain-containing protein</fullName>
    </submittedName>
</protein>
<evidence type="ECO:0000313" key="2">
    <source>
        <dbReference type="EMBL" id="MFC3761019.1"/>
    </source>
</evidence>
<dbReference type="RefSeq" id="WP_205117245.1">
    <property type="nucleotide sequence ID" value="NZ_JAFBCM010000001.1"/>
</dbReference>
<dbReference type="Pfam" id="PF06445">
    <property type="entry name" value="GyrI-like"/>
    <property type="match status" value="1"/>
</dbReference>
<gene>
    <name evidence="2" type="ORF">ACFOUW_09215</name>
</gene>
<dbReference type="InterPro" id="IPR010499">
    <property type="entry name" value="AraC_E-bd"/>
</dbReference>
<dbReference type="InterPro" id="IPR011256">
    <property type="entry name" value="Reg_factor_effector_dom_sf"/>
</dbReference>
<sequence>MRRVPLDKEGRHTVPEIIERPEQPYLFIPAAVSMQTIGQTIPELHGGLFGWFGAHGVQPAGAPFVKYDLIDMDRRLEIEIGLPVATPADGDERVQAGTLPGGKYARLLHVGHPSTLVDATRSLLDWAAEQGLEWDADGDRWGSRLEIYLDDPAEQPDMNKWETELAFRLAQ</sequence>
<keyword evidence="3" id="KW-1185">Reference proteome</keyword>
<name>A0ABV7YAC1_9ACTN</name>
<dbReference type="SUPFAM" id="SSF55136">
    <property type="entry name" value="Probable bacterial effector-binding domain"/>
    <property type="match status" value="1"/>
</dbReference>
<dbReference type="Gene3D" id="3.20.80.10">
    <property type="entry name" value="Regulatory factor, effector binding domain"/>
    <property type="match status" value="1"/>
</dbReference>
<dbReference type="EMBL" id="JBHRZH010000006">
    <property type="protein sequence ID" value="MFC3761019.1"/>
    <property type="molecule type" value="Genomic_DNA"/>
</dbReference>
<evidence type="ECO:0000313" key="3">
    <source>
        <dbReference type="Proteomes" id="UP001595699"/>
    </source>
</evidence>
<feature type="domain" description="AraC effector-binding" evidence="1">
    <location>
        <begin position="13"/>
        <end position="170"/>
    </location>
</feature>
<comment type="caution">
    <text evidence="2">The sequence shown here is derived from an EMBL/GenBank/DDBJ whole genome shotgun (WGS) entry which is preliminary data.</text>
</comment>
<accession>A0ABV7YAC1</accession>
<dbReference type="Proteomes" id="UP001595699">
    <property type="component" value="Unassembled WGS sequence"/>
</dbReference>
<dbReference type="SMART" id="SM00871">
    <property type="entry name" value="AraC_E_bind"/>
    <property type="match status" value="1"/>
</dbReference>
<evidence type="ECO:0000259" key="1">
    <source>
        <dbReference type="SMART" id="SM00871"/>
    </source>
</evidence>
<dbReference type="InterPro" id="IPR029442">
    <property type="entry name" value="GyrI-like"/>
</dbReference>